<gene>
    <name evidence="6" type="ORF">M6D89_15305</name>
</gene>
<evidence type="ECO:0000313" key="6">
    <source>
        <dbReference type="EMBL" id="MCP8900675.1"/>
    </source>
</evidence>
<dbReference type="CDD" id="cd07205">
    <property type="entry name" value="Pat_PNPLA6_PNPLA7_NTE1_like"/>
    <property type="match status" value="1"/>
</dbReference>
<dbReference type="Gene3D" id="3.40.1090.10">
    <property type="entry name" value="Cytosolic phospholipase A2 catalytic domain"/>
    <property type="match status" value="2"/>
</dbReference>
<feature type="active site" description="Proton acceptor" evidence="4">
    <location>
        <position position="215"/>
    </location>
</feature>
<dbReference type="InterPro" id="IPR010827">
    <property type="entry name" value="BamA/TamA_POTRA"/>
</dbReference>
<dbReference type="Proteomes" id="UP001139319">
    <property type="component" value="Unassembled WGS sequence"/>
</dbReference>
<evidence type="ECO:0000256" key="1">
    <source>
        <dbReference type="ARBA" id="ARBA00022801"/>
    </source>
</evidence>
<keyword evidence="3 4" id="KW-0443">Lipid metabolism</keyword>
<evidence type="ECO:0000256" key="3">
    <source>
        <dbReference type="ARBA" id="ARBA00023098"/>
    </source>
</evidence>
<dbReference type="GO" id="GO:0016787">
    <property type="term" value="F:hydrolase activity"/>
    <property type="evidence" value="ECO:0007669"/>
    <property type="project" value="UniProtKB-UniRule"/>
</dbReference>
<evidence type="ECO:0000259" key="5">
    <source>
        <dbReference type="PROSITE" id="PS51635"/>
    </source>
</evidence>
<dbReference type="Pfam" id="PF07244">
    <property type="entry name" value="POTRA"/>
    <property type="match status" value="1"/>
</dbReference>
<proteinExistence type="predicted"/>
<dbReference type="InterPro" id="IPR050301">
    <property type="entry name" value="NTE"/>
</dbReference>
<feature type="short sequence motif" description="GXGXXG" evidence="4">
    <location>
        <begin position="40"/>
        <end position="45"/>
    </location>
</feature>
<accession>A0A9X2KX42</accession>
<dbReference type="InterPro" id="IPR002641">
    <property type="entry name" value="PNPLA_dom"/>
</dbReference>
<dbReference type="InterPro" id="IPR016035">
    <property type="entry name" value="Acyl_Trfase/lysoPLipase"/>
</dbReference>
<dbReference type="Gene3D" id="3.10.20.310">
    <property type="entry name" value="membrane protein fhac"/>
    <property type="match status" value="1"/>
</dbReference>
<organism evidence="6 7">
    <name type="scientific">Gilvimarinus xylanilyticus</name>
    <dbReference type="NCBI Taxonomy" id="2944139"/>
    <lineage>
        <taxon>Bacteria</taxon>
        <taxon>Pseudomonadati</taxon>
        <taxon>Pseudomonadota</taxon>
        <taxon>Gammaproteobacteria</taxon>
        <taxon>Cellvibrionales</taxon>
        <taxon>Cellvibrionaceae</taxon>
        <taxon>Gilvimarinus</taxon>
    </lineage>
</organism>
<feature type="short sequence motif" description="GXSXG" evidence="4">
    <location>
        <begin position="67"/>
        <end position="71"/>
    </location>
</feature>
<reference evidence="6" key="2">
    <citation type="submission" date="2023-01" db="EMBL/GenBank/DDBJ databases">
        <title>Gilvimarinus xylanilyticus HB14 isolated from Caulerpa lentillifera aquaculture base in Hainan, China.</title>
        <authorList>
            <person name="Zhang Y.-J."/>
        </authorList>
    </citation>
    <scope>NUCLEOTIDE SEQUENCE</scope>
    <source>
        <strain evidence="6">HB14</strain>
    </source>
</reference>
<feature type="short sequence motif" description="DGA/G" evidence="4">
    <location>
        <begin position="215"/>
        <end position="217"/>
    </location>
</feature>
<comment type="caution">
    <text evidence="6">The sequence shown here is derived from an EMBL/GenBank/DDBJ whole genome shotgun (WGS) entry which is preliminary data.</text>
</comment>
<evidence type="ECO:0000313" key="7">
    <source>
        <dbReference type="Proteomes" id="UP001139319"/>
    </source>
</evidence>
<reference evidence="6" key="1">
    <citation type="submission" date="2022-05" db="EMBL/GenBank/DDBJ databases">
        <authorList>
            <person name="Sun H.-N."/>
        </authorList>
    </citation>
    <scope>NUCLEOTIDE SEQUENCE</scope>
    <source>
        <strain evidence="6">HB14</strain>
    </source>
</reference>
<feature type="active site" description="Nucleophile" evidence="4">
    <location>
        <position position="69"/>
    </location>
</feature>
<keyword evidence="1 4" id="KW-0378">Hydrolase</keyword>
<name>A0A9X2KX42_9GAMM</name>
<evidence type="ECO:0000256" key="4">
    <source>
        <dbReference type="PROSITE-ProRule" id="PRU01161"/>
    </source>
</evidence>
<keyword evidence="2 4" id="KW-0442">Lipid degradation</keyword>
<dbReference type="GO" id="GO:0016042">
    <property type="term" value="P:lipid catabolic process"/>
    <property type="evidence" value="ECO:0007669"/>
    <property type="project" value="UniProtKB-UniRule"/>
</dbReference>
<dbReference type="PANTHER" id="PTHR14226:SF29">
    <property type="entry name" value="NEUROPATHY TARGET ESTERASE SWS"/>
    <property type="match status" value="1"/>
</dbReference>
<dbReference type="PANTHER" id="PTHR14226">
    <property type="entry name" value="NEUROPATHY TARGET ESTERASE/SWISS CHEESE D.MELANOGASTER"/>
    <property type="match status" value="1"/>
</dbReference>
<dbReference type="SUPFAM" id="SSF52151">
    <property type="entry name" value="FabD/lysophospholipase-like"/>
    <property type="match status" value="1"/>
</dbReference>
<dbReference type="GO" id="GO:0019867">
    <property type="term" value="C:outer membrane"/>
    <property type="evidence" value="ECO:0007669"/>
    <property type="project" value="InterPro"/>
</dbReference>
<dbReference type="Gene3D" id="2.40.160.50">
    <property type="entry name" value="membrane protein fhac: a member of the omp85/tpsb transporter family"/>
    <property type="match status" value="1"/>
</dbReference>
<dbReference type="RefSeq" id="WP_253968968.1">
    <property type="nucleotide sequence ID" value="NZ_JAMFTH010000006.1"/>
</dbReference>
<dbReference type="AlphaFoldDB" id="A0A9X2KX42"/>
<protein>
    <submittedName>
        <fullName evidence="6">Patatin-like phospholipase family protein</fullName>
    </submittedName>
</protein>
<dbReference type="EMBL" id="JAMFTH010000006">
    <property type="protein sequence ID" value="MCP8900675.1"/>
    <property type="molecule type" value="Genomic_DNA"/>
</dbReference>
<sequence>MMRTWCVLLCLPLITWANEAPRNQCGHITDRPCVGLVLGGGGARGGAHIGVLEALESQGVPIDLVVGTSIGSFVGAMYASGKSAEEIQLIFAHANWDSGYQDSLPRSQIPNRRKRQLDDFPIHLDLGFDGHSVRLPQGVLQGQGMKDLIDQLVGTHATYESFDNLAIPFRAVAADITTGEQVVLSRGDLSTALQASMSIPGIVRPIEYQGHLLVDGGIANNLPISVARNLGADVIIAVDIGAANQSREELSSSINILKQLTNFLTHKNVAEQKATLTENDLYIHLQLDNIGMLDFDKVSAAAHEGYRQAHPMIANSKVLASLAELSEQSPQDRQLDPEHTLRLDRIRLVNHSRLGDDYILNRMDLREGQVYSSAEIHEGVERLYGQGTIARVRTTLSHDTGGNTLNTIVDEKEWGPGYMDFKISLEDDLESQSRYQLGMNYRRTNLSPYGAEWYSTVELGTEKILSTELYWPINTTRFFWELGARYDRDIYSYRNEGIGFGDIIETEFGILGALGYNVSDKLDIIAGPFFAEGELELPALLAQSTGAEQIDYRQQGVQINFDFDNLNHPSFPSRGWKYELNLTRSQFDLLGDSTDSTQVTSELIGAASYQRHSWRAELELNATLNDDPLAITGASSLGGFLKLSGNPPDFISGQHTRFASMVYTYRLADGNYRILNIPLYAGGSIEAGNAWVEQDKIDYADLIYSGSVFLGWDSPLGPAYLAWGKSDTGNQSAYIFMGVTF</sequence>
<evidence type="ECO:0000256" key="2">
    <source>
        <dbReference type="ARBA" id="ARBA00022963"/>
    </source>
</evidence>
<keyword evidence="7" id="KW-1185">Reference proteome</keyword>
<dbReference type="Pfam" id="PF01734">
    <property type="entry name" value="Patatin"/>
    <property type="match status" value="1"/>
</dbReference>
<feature type="domain" description="PNPLA" evidence="5">
    <location>
        <begin position="36"/>
        <end position="228"/>
    </location>
</feature>
<dbReference type="PROSITE" id="PS51635">
    <property type="entry name" value="PNPLA"/>
    <property type="match status" value="1"/>
</dbReference>